<organism evidence="2 3">
    <name type="scientific">Arcobacter arenosus</name>
    <dbReference type="NCBI Taxonomy" id="2576037"/>
    <lineage>
        <taxon>Bacteria</taxon>
        <taxon>Pseudomonadati</taxon>
        <taxon>Campylobacterota</taxon>
        <taxon>Epsilonproteobacteria</taxon>
        <taxon>Campylobacterales</taxon>
        <taxon>Arcobacteraceae</taxon>
        <taxon>Arcobacter</taxon>
    </lineage>
</organism>
<dbReference type="Pfam" id="PF06877">
    <property type="entry name" value="RraB"/>
    <property type="match status" value="1"/>
</dbReference>
<evidence type="ECO:0000313" key="2">
    <source>
        <dbReference type="EMBL" id="TLP37767.1"/>
    </source>
</evidence>
<proteinExistence type="predicted"/>
<accession>A0A5R8XZV2</accession>
<evidence type="ECO:0000259" key="1">
    <source>
        <dbReference type="Pfam" id="PF06877"/>
    </source>
</evidence>
<name>A0A5R8XZV2_9BACT</name>
<dbReference type="RefSeq" id="WP_138152947.1">
    <property type="nucleotide sequence ID" value="NZ_VANU01000004.1"/>
</dbReference>
<gene>
    <name evidence="2" type="ORF">FDK22_10675</name>
</gene>
<dbReference type="AlphaFoldDB" id="A0A5R8XZV2"/>
<comment type="caution">
    <text evidence="2">The sequence shown here is derived from an EMBL/GenBank/DDBJ whole genome shotgun (WGS) entry which is preliminary data.</text>
</comment>
<dbReference type="EMBL" id="VANU01000004">
    <property type="protein sequence ID" value="TLP37767.1"/>
    <property type="molecule type" value="Genomic_DNA"/>
</dbReference>
<feature type="domain" description="Regulator of ribonuclease activity B" evidence="1">
    <location>
        <begin position="20"/>
        <end position="102"/>
    </location>
</feature>
<dbReference type="OrthoDB" id="894113at2"/>
<reference evidence="2 3" key="1">
    <citation type="submission" date="2019-05" db="EMBL/GenBank/DDBJ databases">
        <title>Arcobacter sp. nov., isolated from sea sediment.</title>
        <authorList>
            <person name="Kim W."/>
        </authorList>
    </citation>
    <scope>NUCLEOTIDE SEQUENCE [LARGE SCALE GENOMIC DNA]</scope>
    <source>
        <strain evidence="2 3">CAU 1517</strain>
    </source>
</reference>
<sequence length="109" mass="13117">MIKKSYIKEYFKTINSIKNLDLKKELNWGFYFSHKEKEHLINISKNSALNKYDFKEIVSCDNIYYLQIAKNEIHTEESLYKRCVELYKFSKNQGIDRFDGFDVEEVLKA</sequence>
<dbReference type="Proteomes" id="UP000308901">
    <property type="component" value="Unassembled WGS sequence"/>
</dbReference>
<keyword evidence="3" id="KW-1185">Reference proteome</keyword>
<evidence type="ECO:0000313" key="3">
    <source>
        <dbReference type="Proteomes" id="UP000308901"/>
    </source>
</evidence>
<dbReference type="InterPro" id="IPR009671">
    <property type="entry name" value="RraB_dom"/>
</dbReference>
<protein>
    <recommendedName>
        <fullName evidence="1">Regulator of ribonuclease activity B domain-containing protein</fullName>
    </recommendedName>
</protein>